<accession>A0A8T0D9U1</accession>
<evidence type="ECO:0000259" key="2">
    <source>
        <dbReference type="Pfam" id="PF10363"/>
    </source>
</evidence>
<dbReference type="InterPro" id="IPR011989">
    <property type="entry name" value="ARM-like"/>
</dbReference>
<dbReference type="OrthoDB" id="39591at2759"/>
<dbReference type="PANTHER" id="PTHR20959">
    <property type="entry name" value="TRANSPORT AND GOLGI ORGANIZATION PROTEIN 6 FAMILY MEMBER"/>
    <property type="match status" value="1"/>
</dbReference>
<gene>
    <name evidence="3" type="ORF">P879_04907</name>
</gene>
<dbReference type="InterPro" id="IPR039600">
    <property type="entry name" value="TANGO6/Rtp1"/>
</dbReference>
<evidence type="ECO:0000313" key="3">
    <source>
        <dbReference type="EMBL" id="KAF8563437.1"/>
    </source>
</evidence>
<dbReference type="InterPro" id="IPR019451">
    <property type="entry name" value="Rtp1_C1"/>
</dbReference>
<dbReference type="Proteomes" id="UP000699462">
    <property type="component" value="Unassembled WGS sequence"/>
</dbReference>
<sequence length="771" mass="85457">MQKPEAATVPDATDQCELVSANQLTRTLDFVTDLLSSPSPSEVVLREIISLSRPLFHFFVQVLKDQPASSASAMKESLSSLHTEKDQSISSLRLTLLNILSKLLVNSVLSRSDRLNILRNWVDLPETSASFSIGDSKQTACSVTVFPCHPRLAFRYRLLVDSTDPEADNTLPLKGSKTASYRCVLTSENTHITVRPEVFTERVTALVELLKFCNPVRDVTGAVDDDIQHIPSFQSVSLKSHQCQSESSRDGLVEHDASTVSADLFHSLIADINHNLGIILRQRFPEEILLPCCDQAIGNEPSAISVGIKSSLLASAMLDNLGDQLWPQNPEQVVDLFEMTFKRLCSLLSQAIYEKDLEDFVTETLSQLLGILAFYAHQLTPSPSNPVQVNVCDQFGRLLSTLDELDNVLRAYSEPINSAQLELLHCLRVMLATRGAVDLQKSDKPPTPTSLSDPTTLISPKRASSLSAAQINRPLIQNLSEPDTAPCSPGSEKLVDPALQEIFDQLNDPLVPVRGHALIMLGRLLESRDQCVLGHEERLFKILVQHLSDMDSYIYLSAIRGLAALGRAFTDRVLRAMLSRFRQLCTPLQSGSNRVQPPECHVEYQLKLGEAIMRTLRELGEMAPAYRDVVLDTVSVGTRDAEPLVRAASLSNLAELCRLLRHAIAPVTYEIFALIEFYLSQDPSASVRQASANLARSLLLDENLPDWLPPDVLRDLNRLLSSRAKIERDPSVLEQIEAALGELDKCARNSLFFKPLSVENLVKKIHISKPF</sequence>
<evidence type="ECO:0000256" key="1">
    <source>
        <dbReference type="ARBA" id="ARBA00005724"/>
    </source>
</evidence>
<feature type="domain" description="RNA polymerase II assembly factor Rtp1 C-terminal" evidence="2">
    <location>
        <begin position="499"/>
        <end position="622"/>
    </location>
</feature>
<name>A0A8T0D9U1_9TREM</name>
<keyword evidence="4" id="KW-1185">Reference proteome</keyword>
<dbReference type="PANTHER" id="PTHR20959:SF1">
    <property type="entry name" value="TRANSPORT AND GOLGI ORGANIZATION PROTEIN 6 HOMOLOG"/>
    <property type="match status" value="1"/>
</dbReference>
<comment type="caution">
    <text evidence="3">The sequence shown here is derived from an EMBL/GenBank/DDBJ whole genome shotgun (WGS) entry which is preliminary data.</text>
</comment>
<dbReference type="AlphaFoldDB" id="A0A8T0D9U1"/>
<dbReference type="EMBL" id="JTDF01011891">
    <property type="protein sequence ID" value="KAF8563437.1"/>
    <property type="molecule type" value="Genomic_DNA"/>
</dbReference>
<reference evidence="3 4" key="1">
    <citation type="submission" date="2019-07" db="EMBL/GenBank/DDBJ databases">
        <title>Annotation for the trematode Paragonimus westermani.</title>
        <authorList>
            <person name="Choi Y.-J."/>
        </authorList>
    </citation>
    <scope>NUCLEOTIDE SEQUENCE [LARGE SCALE GENOMIC DNA]</scope>
    <source>
        <strain evidence="3">180907_Pwestermani</strain>
    </source>
</reference>
<organism evidence="3 4">
    <name type="scientific">Paragonimus westermani</name>
    <dbReference type="NCBI Taxonomy" id="34504"/>
    <lineage>
        <taxon>Eukaryota</taxon>
        <taxon>Metazoa</taxon>
        <taxon>Spiralia</taxon>
        <taxon>Lophotrochozoa</taxon>
        <taxon>Platyhelminthes</taxon>
        <taxon>Trematoda</taxon>
        <taxon>Digenea</taxon>
        <taxon>Plagiorchiida</taxon>
        <taxon>Troglotremata</taxon>
        <taxon>Troglotrematidae</taxon>
        <taxon>Paragonimus</taxon>
    </lineage>
</organism>
<dbReference type="InterPro" id="IPR016024">
    <property type="entry name" value="ARM-type_fold"/>
</dbReference>
<evidence type="ECO:0000313" key="4">
    <source>
        <dbReference type="Proteomes" id="UP000699462"/>
    </source>
</evidence>
<dbReference type="GO" id="GO:0009306">
    <property type="term" value="P:protein secretion"/>
    <property type="evidence" value="ECO:0007669"/>
    <property type="project" value="TreeGrafter"/>
</dbReference>
<dbReference type="Pfam" id="PF10363">
    <property type="entry name" value="RTP1_C1"/>
    <property type="match status" value="1"/>
</dbReference>
<dbReference type="Gene3D" id="1.25.10.10">
    <property type="entry name" value="Leucine-rich Repeat Variant"/>
    <property type="match status" value="1"/>
</dbReference>
<comment type="similarity">
    <text evidence="1">Belongs to the Tango6 family.</text>
</comment>
<dbReference type="SUPFAM" id="SSF48371">
    <property type="entry name" value="ARM repeat"/>
    <property type="match status" value="1"/>
</dbReference>
<proteinExistence type="inferred from homology"/>
<protein>
    <recommendedName>
        <fullName evidence="2">RNA polymerase II assembly factor Rtp1 C-terminal domain-containing protein</fullName>
    </recommendedName>
</protein>